<accession>A0A1W1BPH0</accession>
<dbReference type="SUPFAM" id="SSF56219">
    <property type="entry name" value="DNase I-like"/>
    <property type="match status" value="1"/>
</dbReference>
<gene>
    <name evidence="2" type="ORF">MNB_SV-10-776</name>
</gene>
<dbReference type="PANTHER" id="PTHR42834:SF1">
    <property type="entry name" value="ENDONUCLEASE_EXONUCLEASE_PHOSPHATASE FAMILY PROTEIN (AFU_ORTHOLOGUE AFUA_3G09210)"/>
    <property type="match status" value="1"/>
</dbReference>
<sequence>MPILFMLLIPFLLLAKPFKVATYNVENLFDDKVQGTEYDEFIPGKYNWSTRMMQIKLNHTAEVICALDADIVGLQEIENAFVFNLLSRRLKRVGCGYRYAAISHKKGSSIQVAVLSRYPIKKSRDLQVGTAPGIRNILEAEVEIQGRPLTLFVNHWKSKSRKGYESKRIAYARTLEKRILAMPKDKEYIILGDLNSNYDAYLTLKKRLDDRKGVTGINQVLHTLRGDHLISKGEIIRGKKGEHFNLWQELPYKKRWSHRFYGTKSTLDHILLPATLFDGKHIDYVNHSFNVFKSAMLFTPKGYINSWQMKGGRHAGKGYSDHLPVYAYFDIKPFRISGEDMKNKPPVPKQIDDLYQMKSLDAPVDLNNVVVVLKRGRYAVVKQTPRGRGIFLYGTVNDLKEGRRYDLRVQEISTYKGLKEITALVKLKEKGSVSLTPFYQPPGIWRQNEVVREIVGVYNNKYIYVNGKKIPIYFKNRKLTPANGSKLKIHYAHLGYYTKLQLVIYSKKDFTILEN</sequence>
<evidence type="ECO:0000313" key="2">
    <source>
        <dbReference type="EMBL" id="SFV55460.1"/>
    </source>
</evidence>
<dbReference type="AlphaFoldDB" id="A0A1W1BPH0"/>
<dbReference type="InterPro" id="IPR005135">
    <property type="entry name" value="Endo/exonuclease/phosphatase"/>
</dbReference>
<dbReference type="PANTHER" id="PTHR42834">
    <property type="entry name" value="ENDONUCLEASE/EXONUCLEASE/PHOSPHATASE FAMILY PROTEIN (AFU_ORTHOLOGUE AFUA_3G09210)"/>
    <property type="match status" value="1"/>
</dbReference>
<reference evidence="2" key="1">
    <citation type="submission" date="2016-10" db="EMBL/GenBank/DDBJ databases">
        <authorList>
            <person name="de Groot N.N."/>
        </authorList>
    </citation>
    <scope>NUCLEOTIDE SEQUENCE</scope>
</reference>
<dbReference type="Gene3D" id="3.60.10.10">
    <property type="entry name" value="Endonuclease/exonuclease/phosphatase"/>
    <property type="match status" value="1"/>
</dbReference>
<evidence type="ECO:0000259" key="1">
    <source>
        <dbReference type="Pfam" id="PF19580"/>
    </source>
</evidence>
<dbReference type="InterPro" id="IPR036691">
    <property type="entry name" value="Endo/exonu/phosph_ase_sf"/>
</dbReference>
<dbReference type="Pfam" id="PF19580">
    <property type="entry name" value="Exo_endo_phos_3"/>
    <property type="match status" value="1"/>
</dbReference>
<organism evidence="2">
    <name type="scientific">hydrothermal vent metagenome</name>
    <dbReference type="NCBI Taxonomy" id="652676"/>
    <lineage>
        <taxon>unclassified sequences</taxon>
        <taxon>metagenomes</taxon>
        <taxon>ecological metagenomes</taxon>
    </lineage>
</organism>
<protein>
    <recommendedName>
        <fullName evidence="1">Endonuclease/exonuclease/phosphatase domain-containing protein</fullName>
    </recommendedName>
</protein>
<dbReference type="GO" id="GO:0003824">
    <property type="term" value="F:catalytic activity"/>
    <property type="evidence" value="ECO:0007669"/>
    <property type="project" value="InterPro"/>
</dbReference>
<proteinExistence type="predicted"/>
<feature type="domain" description="Endonuclease/exonuclease/phosphatase" evidence="1">
    <location>
        <begin position="20"/>
        <end position="329"/>
    </location>
</feature>
<name>A0A1W1BPH0_9ZZZZ</name>
<dbReference type="EMBL" id="FPHL01000010">
    <property type="protein sequence ID" value="SFV55460.1"/>
    <property type="molecule type" value="Genomic_DNA"/>
</dbReference>